<dbReference type="Proteomes" id="UP000198577">
    <property type="component" value="Unassembled WGS sequence"/>
</dbReference>
<dbReference type="EMBL" id="FOXR01000064">
    <property type="protein sequence ID" value="SFQ47525.1"/>
    <property type="molecule type" value="Genomic_DNA"/>
</dbReference>
<feature type="non-terminal residue" evidence="1">
    <location>
        <position position="1"/>
    </location>
</feature>
<dbReference type="AlphaFoldDB" id="A0A1I5YTZ7"/>
<organism evidence="1 2">
    <name type="scientific">Caldicoprobacter faecalis</name>
    <dbReference type="NCBI Taxonomy" id="937334"/>
    <lineage>
        <taxon>Bacteria</taxon>
        <taxon>Bacillati</taxon>
        <taxon>Bacillota</taxon>
        <taxon>Clostridia</taxon>
        <taxon>Caldicoprobacterales</taxon>
        <taxon>Caldicoprobacteraceae</taxon>
        <taxon>Caldicoprobacter</taxon>
    </lineage>
</organism>
<name>A0A1I5YTZ7_9FIRM</name>
<protein>
    <submittedName>
        <fullName evidence="1">Uncharacterized protein</fullName>
    </submittedName>
</protein>
<proteinExistence type="predicted"/>
<reference evidence="1 2" key="1">
    <citation type="submission" date="2016-10" db="EMBL/GenBank/DDBJ databases">
        <authorList>
            <person name="de Groot N.N."/>
        </authorList>
    </citation>
    <scope>NUCLEOTIDE SEQUENCE [LARGE SCALE GENOMIC DNA]</scope>
    <source>
        <strain evidence="1 2">DSM 20678</strain>
    </source>
</reference>
<evidence type="ECO:0000313" key="2">
    <source>
        <dbReference type="Proteomes" id="UP000198577"/>
    </source>
</evidence>
<keyword evidence="2" id="KW-1185">Reference proteome</keyword>
<accession>A0A1I5YTZ7</accession>
<sequence>VEVLEINIYLQRENLRRTKWKKAVPMINAHIYEIQQIFQLRYFNQTQNS</sequence>
<gene>
    <name evidence="1" type="ORF">SAMN05444406_1646</name>
</gene>
<evidence type="ECO:0000313" key="1">
    <source>
        <dbReference type="EMBL" id="SFQ47525.1"/>
    </source>
</evidence>